<dbReference type="CDD" id="cd07817">
    <property type="entry name" value="SRPBCC_8"/>
    <property type="match status" value="1"/>
</dbReference>
<dbReference type="RefSeq" id="WP_184979553.1">
    <property type="nucleotide sequence ID" value="NZ_BAAALO010000037.1"/>
</dbReference>
<dbReference type="PANTHER" id="PTHR33824:SF7">
    <property type="entry name" value="POLYKETIDE CYCLASE_DEHYDRASE AND LIPID TRANSPORT SUPERFAMILY PROTEIN"/>
    <property type="match status" value="1"/>
</dbReference>
<sequence>MSTIEHSVDVAVPVRTAYNQWTQFESFPEFMEGVESVKQIDDTRLHWNVQVAGVHREFEAEITEQRPDERLAWRSLEEPRQAGLVTFERLDEDSTRVNLTMDFEPEGLVETLGDKLQIVRMRVHGDLERFKAFIEARGHETGGWRGEVPTTGGGGDWTGDEGAARTAPDADVLRGTGTGATGTGIPTSAGTTGTDVPSPTTTSDVGVAGAVPVLDEPAPGPRPLTDEPEPAHHVGGEYPPDTPLPAPGSGPVSPLGTPRYDDEPPLTPERRA</sequence>
<feature type="region of interest" description="Disordered" evidence="1">
    <location>
        <begin position="141"/>
        <end position="272"/>
    </location>
</feature>
<organism evidence="3 4">
    <name type="scientific">Sphaerisporangium rubeum</name>
    <dbReference type="NCBI Taxonomy" id="321317"/>
    <lineage>
        <taxon>Bacteria</taxon>
        <taxon>Bacillati</taxon>
        <taxon>Actinomycetota</taxon>
        <taxon>Actinomycetes</taxon>
        <taxon>Streptosporangiales</taxon>
        <taxon>Streptosporangiaceae</taxon>
        <taxon>Sphaerisporangium</taxon>
    </lineage>
</organism>
<dbReference type="SUPFAM" id="SSF55961">
    <property type="entry name" value="Bet v1-like"/>
    <property type="match status" value="1"/>
</dbReference>
<feature type="domain" description="Coenzyme Q-binding protein COQ10 START" evidence="2">
    <location>
        <begin position="10"/>
        <end position="117"/>
    </location>
</feature>
<dbReference type="PANTHER" id="PTHR33824">
    <property type="entry name" value="POLYKETIDE CYCLASE/DEHYDRASE AND LIPID TRANSPORT SUPERFAMILY PROTEIN"/>
    <property type="match status" value="1"/>
</dbReference>
<gene>
    <name evidence="3" type="ORF">BJ992_001894</name>
</gene>
<proteinExistence type="predicted"/>
<evidence type="ECO:0000313" key="3">
    <source>
        <dbReference type="EMBL" id="MBB6472463.1"/>
    </source>
</evidence>
<comment type="caution">
    <text evidence="3">The sequence shown here is derived from an EMBL/GenBank/DDBJ whole genome shotgun (WGS) entry which is preliminary data.</text>
</comment>
<reference evidence="3 4" key="1">
    <citation type="submission" date="2020-08" db="EMBL/GenBank/DDBJ databases">
        <title>Sequencing the genomes of 1000 actinobacteria strains.</title>
        <authorList>
            <person name="Klenk H.-P."/>
        </authorList>
    </citation>
    <scope>NUCLEOTIDE SEQUENCE [LARGE SCALE GENOMIC DNA]</scope>
    <source>
        <strain evidence="3 4">DSM 44936</strain>
    </source>
</reference>
<dbReference type="Pfam" id="PF03364">
    <property type="entry name" value="Polyketide_cyc"/>
    <property type="match status" value="1"/>
</dbReference>
<feature type="compositionally biased region" description="Gly residues" evidence="1">
    <location>
        <begin position="143"/>
        <end position="157"/>
    </location>
</feature>
<dbReference type="InterPro" id="IPR023393">
    <property type="entry name" value="START-like_dom_sf"/>
</dbReference>
<keyword evidence="4" id="KW-1185">Reference proteome</keyword>
<evidence type="ECO:0000259" key="2">
    <source>
        <dbReference type="Pfam" id="PF03364"/>
    </source>
</evidence>
<dbReference type="Gene3D" id="3.30.530.20">
    <property type="match status" value="1"/>
</dbReference>
<dbReference type="AlphaFoldDB" id="A0A7X0ICG1"/>
<dbReference type="InterPro" id="IPR005031">
    <property type="entry name" value="COQ10_START"/>
</dbReference>
<protein>
    <submittedName>
        <fullName evidence="3">Ribosome-associated toxin RatA of RatAB toxin-antitoxin module</fullName>
    </submittedName>
</protein>
<dbReference type="Proteomes" id="UP000555564">
    <property type="component" value="Unassembled WGS sequence"/>
</dbReference>
<evidence type="ECO:0000256" key="1">
    <source>
        <dbReference type="SAM" id="MobiDB-lite"/>
    </source>
</evidence>
<feature type="compositionally biased region" description="Low complexity" evidence="1">
    <location>
        <begin position="183"/>
        <end position="205"/>
    </location>
</feature>
<accession>A0A7X0ICG1</accession>
<dbReference type="EMBL" id="JACHIU010000001">
    <property type="protein sequence ID" value="MBB6472463.1"/>
    <property type="molecule type" value="Genomic_DNA"/>
</dbReference>
<dbReference type="InterPro" id="IPR047137">
    <property type="entry name" value="ORF3"/>
</dbReference>
<evidence type="ECO:0000313" key="4">
    <source>
        <dbReference type="Proteomes" id="UP000555564"/>
    </source>
</evidence>
<name>A0A7X0ICG1_9ACTN</name>